<dbReference type="AlphaFoldDB" id="A0A7J8AM58"/>
<reference evidence="1 2" key="1">
    <citation type="journal article" date="2020" name="Nature">
        <title>Six reference-quality genomes reveal evolution of bat adaptations.</title>
        <authorList>
            <person name="Jebb D."/>
            <person name="Huang Z."/>
            <person name="Pippel M."/>
            <person name="Hughes G.M."/>
            <person name="Lavrichenko K."/>
            <person name="Devanna P."/>
            <person name="Winkler S."/>
            <person name="Jermiin L.S."/>
            <person name="Skirmuntt E.C."/>
            <person name="Katzourakis A."/>
            <person name="Burkitt-Gray L."/>
            <person name="Ray D.A."/>
            <person name="Sullivan K.A.M."/>
            <person name="Roscito J.G."/>
            <person name="Kirilenko B.M."/>
            <person name="Davalos L.M."/>
            <person name="Corthals A.P."/>
            <person name="Power M.L."/>
            <person name="Jones G."/>
            <person name="Ransome R.D."/>
            <person name="Dechmann D.K.N."/>
            <person name="Locatelli A.G."/>
            <person name="Puechmaille S.J."/>
            <person name="Fedrigo O."/>
            <person name="Jarvis E.D."/>
            <person name="Hiller M."/>
            <person name="Vernes S.C."/>
            <person name="Myers E.W."/>
            <person name="Teeling E.C."/>
        </authorList>
    </citation>
    <scope>NUCLEOTIDE SEQUENCE [LARGE SCALE GENOMIC DNA]</scope>
    <source>
        <strain evidence="1">MMyoMyo1</strain>
        <tissue evidence="1">Flight muscle</tissue>
    </source>
</reference>
<proteinExistence type="predicted"/>
<organism evidence="1 2">
    <name type="scientific">Myotis myotis</name>
    <name type="common">Greater mouse-eared bat</name>
    <name type="synonym">Vespertilio myotis</name>
    <dbReference type="NCBI Taxonomy" id="51298"/>
    <lineage>
        <taxon>Eukaryota</taxon>
        <taxon>Metazoa</taxon>
        <taxon>Chordata</taxon>
        <taxon>Craniata</taxon>
        <taxon>Vertebrata</taxon>
        <taxon>Euteleostomi</taxon>
        <taxon>Mammalia</taxon>
        <taxon>Eutheria</taxon>
        <taxon>Laurasiatheria</taxon>
        <taxon>Chiroptera</taxon>
        <taxon>Yangochiroptera</taxon>
        <taxon>Vespertilionidae</taxon>
        <taxon>Myotis</taxon>
    </lineage>
</organism>
<evidence type="ECO:0000313" key="1">
    <source>
        <dbReference type="EMBL" id="KAF6387623.1"/>
    </source>
</evidence>
<gene>
    <name evidence="1" type="ORF">mMyoMyo1_008097</name>
</gene>
<evidence type="ECO:0008006" key="3">
    <source>
        <dbReference type="Google" id="ProtNLM"/>
    </source>
</evidence>
<name>A0A7J8AM58_MYOMY</name>
<keyword evidence="2" id="KW-1185">Reference proteome</keyword>
<sequence>MAFNFGAPSGTAAATTAPTGGFGLFGTTATTADSAFSLSAPTNTGTTGLFGGTQSKGFGIGTGLGTELGFGGFNTQQQQQQQQTTLGGLFGQPTKAPAQSNQLINTANALSPPTLLGDERCYFAKMESTAGFLGNRKRIFQQ</sequence>
<accession>A0A7J8AM58</accession>
<dbReference type="Proteomes" id="UP000527355">
    <property type="component" value="Unassembled WGS sequence"/>
</dbReference>
<dbReference type="EMBL" id="JABWUV010000001">
    <property type="protein sequence ID" value="KAF6387623.1"/>
    <property type="molecule type" value="Genomic_DNA"/>
</dbReference>
<protein>
    <recommendedName>
        <fullName evidence="3">Nucleoporin 54</fullName>
    </recommendedName>
</protein>
<comment type="caution">
    <text evidence="1">The sequence shown here is derived from an EMBL/GenBank/DDBJ whole genome shotgun (WGS) entry which is preliminary data.</text>
</comment>
<evidence type="ECO:0000313" key="2">
    <source>
        <dbReference type="Proteomes" id="UP000527355"/>
    </source>
</evidence>